<dbReference type="Proteomes" id="UP000799779">
    <property type="component" value="Unassembled WGS sequence"/>
</dbReference>
<dbReference type="OrthoDB" id="3794770at2759"/>
<evidence type="ECO:0000313" key="3">
    <source>
        <dbReference type="Proteomes" id="UP000799779"/>
    </source>
</evidence>
<keyword evidence="3" id="KW-1185">Reference proteome</keyword>
<protein>
    <submittedName>
        <fullName evidence="2">Uncharacterized protein</fullName>
    </submittedName>
</protein>
<accession>A0A6A5VVR3</accession>
<gene>
    <name evidence="2" type="ORF">P154DRAFT_587702</name>
</gene>
<feature type="compositionally biased region" description="Basic and acidic residues" evidence="1">
    <location>
        <begin position="116"/>
        <end position="134"/>
    </location>
</feature>
<dbReference type="AlphaFoldDB" id="A0A6A5VVR3"/>
<evidence type="ECO:0000313" key="2">
    <source>
        <dbReference type="EMBL" id="KAF1993862.1"/>
    </source>
</evidence>
<feature type="region of interest" description="Disordered" evidence="1">
    <location>
        <begin position="116"/>
        <end position="206"/>
    </location>
</feature>
<sequence>AVKDQSSQEVKKLSYSVHHLSVQNELLRYKIDGIKQVLATKQKRKKKGKALDLQQREEYHSGAVFWLLRKIREAHVRQSIREQEEKEQQLQKAEIAELRKAAKLYKEKIQQEKRAAREAAKEAREKERAKKEAQRAAQKSARNAEKALQLSQKGKRKASQPSLQSRKHQKRVVDAADATEVLEGASAAPTISTRRGRNVNHPNRYR</sequence>
<reference evidence="2" key="1">
    <citation type="journal article" date="2020" name="Stud. Mycol.">
        <title>101 Dothideomycetes genomes: a test case for predicting lifestyles and emergence of pathogens.</title>
        <authorList>
            <person name="Haridas S."/>
            <person name="Albert R."/>
            <person name="Binder M."/>
            <person name="Bloem J."/>
            <person name="Labutti K."/>
            <person name="Salamov A."/>
            <person name="Andreopoulos B."/>
            <person name="Baker S."/>
            <person name="Barry K."/>
            <person name="Bills G."/>
            <person name="Bluhm B."/>
            <person name="Cannon C."/>
            <person name="Castanera R."/>
            <person name="Culley D."/>
            <person name="Daum C."/>
            <person name="Ezra D."/>
            <person name="Gonzalez J."/>
            <person name="Henrissat B."/>
            <person name="Kuo A."/>
            <person name="Liang C."/>
            <person name="Lipzen A."/>
            <person name="Lutzoni F."/>
            <person name="Magnuson J."/>
            <person name="Mondo S."/>
            <person name="Nolan M."/>
            <person name="Ohm R."/>
            <person name="Pangilinan J."/>
            <person name="Park H.-J."/>
            <person name="Ramirez L."/>
            <person name="Alfaro M."/>
            <person name="Sun H."/>
            <person name="Tritt A."/>
            <person name="Yoshinaga Y."/>
            <person name="Zwiers L.-H."/>
            <person name="Turgeon B."/>
            <person name="Goodwin S."/>
            <person name="Spatafora J."/>
            <person name="Crous P."/>
            <person name="Grigoriev I."/>
        </authorList>
    </citation>
    <scope>NUCLEOTIDE SEQUENCE</scope>
    <source>
        <strain evidence="2">CBS 123094</strain>
    </source>
</reference>
<name>A0A6A5VVR3_9PLEO</name>
<feature type="compositionally biased region" description="Basic residues" evidence="1">
    <location>
        <begin position="194"/>
        <end position="206"/>
    </location>
</feature>
<organism evidence="2 3">
    <name type="scientific">Amniculicola lignicola CBS 123094</name>
    <dbReference type="NCBI Taxonomy" id="1392246"/>
    <lineage>
        <taxon>Eukaryota</taxon>
        <taxon>Fungi</taxon>
        <taxon>Dikarya</taxon>
        <taxon>Ascomycota</taxon>
        <taxon>Pezizomycotina</taxon>
        <taxon>Dothideomycetes</taxon>
        <taxon>Pleosporomycetidae</taxon>
        <taxon>Pleosporales</taxon>
        <taxon>Amniculicolaceae</taxon>
        <taxon>Amniculicola</taxon>
    </lineage>
</organism>
<proteinExistence type="predicted"/>
<feature type="non-terminal residue" evidence="2">
    <location>
        <position position="1"/>
    </location>
</feature>
<evidence type="ECO:0000256" key="1">
    <source>
        <dbReference type="SAM" id="MobiDB-lite"/>
    </source>
</evidence>
<dbReference type="EMBL" id="ML977682">
    <property type="protein sequence ID" value="KAF1993862.1"/>
    <property type="molecule type" value="Genomic_DNA"/>
</dbReference>